<dbReference type="CDD" id="cd17546">
    <property type="entry name" value="REC_hyHK_CKI1_RcsC-like"/>
    <property type="match status" value="1"/>
</dbReference>
<feature type="transmembrane region" description="Helical" evidence="5">
    <location>
        <begin position="133"/>
        <end position="149"/>
    </location>
</feature>
<organism evidence="8 9">
    <name type="scientific">Mucilaginibacter gracilis</name>
    <dbReference type="NCBI Taxonomy" id="423350"/>
    <lineage>
        <taxon>Bacteria</taxon>
        <taxon>Pseudomonadati</taxon>
        <taxon>Bacteroidota</taxon>
        <taxon>Sphingobacteriia</taxon>
        <taxon>Sphingobacteriales</taxon>
        <taxon>Sphingobacteriaceae</taxon>
        <taxon>Mucilaginibacter</taxon>
    </lineage>
</organism>
<evidence type="ECO:0000256" key="4">
    <source>
        <dbReference type="PROSITE-ProRule" id="PRU00169"/>
    </source>
</evidence>
<evidence type="ECO:0000313" key="9">
    <source>
        <dbReference type="Proteomes" id="UP000268007"/>
    </source>
</evidence>
<dbReference type="FunFam" id="3.30.565.10:FF:000010">
    <property type="entry name" value="Sensor histidine kinase RcsC"/>
    <property type="match status" value="1"/>
</dbReference>
<evidence type="ECO:0000256" key="3">
    <source>
        <dbReference type="ARBA" id="ARBA00022553"/>
    </source>
</evidence>
<comment type="caution">
    <text evidence="8">The sequence shown here is derived from an EMBL/GenBank/DDBJ whole genome shotgun (WGS) entry which is preliminary data.</text>
</comment>
<dbReference type="PANTHER" id="PTHR45339:SF3">
    <property type="entry name" value="HISTIDINE KINASE"/>
    <property type="match status" value="1"/>
</dbReference>
<feature type="domain" description="Response regulatory" evidence="7">
    <location>
        <begin position="488"/>
        <end position="606"/>
    </location>
</feature>
<feature type="transmembrane region" description="Helical" evidence="5">
    <location>
        <begin position="169"/>
        <end position="190"/>
    </location>
</feature>
<proteinExistence type="predicted"/>
<dbReference type="InterPro" id="IPR004358">
    <property type="entry name" value="Sig_transdc_His_kin-like_C"/>
</dbReference>
<dbReference type="GO" id="GO:0000155">
    <property type="term" value="F:phosphorelay sensor kinase activity"/>
    <property type="evidence" value="ECO:0007669"/>
    <property type="project" value="InterPro"/>
</dbReference>
<dbReference type="SUPFAM" id="SSF52172">
    <property type="entry name" value="CheY-like"/>
    <property type="match status" value="1"/>
</dbReference>
<evidence type="ECO:0000313" key="8">
    <source>
        <dbReference type="EMBL" id="RKR82619.1"/>
    </source>
</evidence>
<keyword evidence="5" id="KW-0812">Transmembrane</keyword>
<keyword evidence="8" id="KW-0418">Kinase</keyword>
<dbReference type="InterPro" id="IPR011006">
    <property type="entry name" value="CheY-like_superfamily"/>
</dbReference>
<feature type="modified residue" description="4-aspartylphosphate" evidence="4">
    <location>
        <position position="537"/>
    </location>
</feature>
<dbReference type="CDD" id="cd00082">
    <property type="entry name" value="HisKA"/>
    <property type="match status" value="1"/>
</dbReference>
<keyword evidence="5" id="KW-0472">Membrane</keyword>
<dbReference type="InterPro" id="IPR003661">
    <property type="entry name" value="HisK_dim/P_dom"/>
</dbReference>
<dbReference type="Pfam" id="PF00512">
    <property type="entry name" value="HisKA"/>
    <property type="match status" value="1"/>
</dbReference>
<dbReference type="SUPFAM" id="SSF47384">
    <property type="entry name" value="Homodimeric domain of signal transducing histidine kinase"/>
    <property type="match status" value="1"/>
</dbReference>
<dbReference type="PROSITE" id="PS50110">
    <property type="entry name" value="RESPONSE_REGULATORY"/>
    <property type="match status" value="1"/>
</dbReference>
<dbReference type="Pfam" id="PF00072">
    <property type="entry name" value="Response_reg"/>
    <property type="match status" value="1"/>
</dbReference>
<name>A0A495J3N3_9SPHI</name>
<evidence type="ECO:0000256" key="1">
    <source>
        <dbReference type="ARBA" id="ARBA00000085"/>
    </source>
</evidence>
<dbReference type="RefSeq" id="WP_121198206.1">
    <property type="nucleotide sequence ID" value="NZ_RBKU01000001.1"/>
</dbReference>
<dbReference type="OrthoDB" id="9811889at2"/>
<sequence>MSKRISFFNLSIKKILSEDQSILNKARIRLIYYGLLLAFLGLLAVIPNVYSEQARMQTNLSVLLLVCLLGLFKYFTYRPDFEAVSHALLVLGSFLVLTVVYVVFQDVNIIVIQLVILIILFGYYMLGLKWGTIYSLINVAPILIYLVWVDANHFLTHLRPEKLDGYTVTVVMFFNFILIIFIQGHFYGAFLKNIEQLKDFANSEKQLNEKLGYAMQRLEKSSQVQSEFLSTMSHEIRTPLNAVIGMSNLLLMEGPRPDQKENLEILRFSAGNLLTLVNDVLDFNKIESGKITFENIKFNLDELMQNICGGQMMKAHEKGLGFKLDIDEYVQNRYLIGDPTRLSQIIFNLITNAIKFTTRGGVAVTVECVEDRHNEATIRFAIRDSGIGIAQDKIVSIFEPFTQESITTTRQFGGTGLGLSIVKRLLDLKGGSIEVTSEIGVGSEFSVLLEFPVSTDVMATEEKIKKLAVPENKEKSRGGNDFQISNLQVLIAEDNAVNVMLMKKLFSKWGITPVIAENGERAIELLQYGNFDVILMDLQMPVLDGLEATKIIRKMPDSKKANIPIIALTASALFDVKDKVYNSGMNDYVSKPFKPNELLEKILSLVGVD</sequence>
<evidence type="ECO:0000259" key="6">
    <source>
        <dbReference type="PROSITE" id="PS50109"/>
    </source>
</evidence>
<feature type="transmembrane region" description="Helical" evidence="5">
    <location>
        <begin position="110"/>
        <end position="126"/>
    </location>
</feature>
<feature type="transmembrane region" description="Helical" evidence="5">
    <location>
        <begin position="87"/>
        <end position="104"/>
    </location>
</feature>
<keyword evidence="9" id="KW-1185">Reference proteome</keyword>
<dbReference type="InterPro" id="IPR036890">
    <property type="entry name" value="HATPase_C_sf"/>
</dbReference>
<dbReference type="Gene3D" id="3.30.565.10">
    <property type="entry name" value="Histidine kinase-like ATPase, C-terminal domain"/>
    <property type="match status" value="1"/>
</dbReference>
<dbReference type="EC" id="2.7.13.3" evidence="2"/>
<dbReference type="Proteomes" id="UP000268007">
    <property type="component" value="Unassembled WGS sequence"/>
</dbReference>
<gene>
    <name evidence="8" type="ORF">BDD43_2804</name>
</gene>
<dbReference type="PRINTS" id="PR00344">
    <property type="entry name" value="BCTRLSENSOR"/>
</dbReference>
<dbReference type="SMART" id="SM00448">
    <property type="entry name" value="REC"/>
    <property type="match status" value="1"/>
</dbReference>
<evidence type="ECO:0000256" key="5">
    <source>
        <dbReference type="SAM" id="Phobius"/>
    </source>
</evidence>
<evidence type="ECO:0000256" key="2">
    <source>
        <dbReference type="ARBA" id="ARBA00012438"/>
    </source>
</evidence>
<keyword evidence="8" id="KW-0808">Transferase</keyword>
<dbReference type="Gene3D" id="3.40.50.2300">
    <property type="match status" value="1"/>
</dbReference>
<accession>A0A495J3N3</accession>
<keyword evidence="5" id="KW-1133">Transmembrane helix</keyword>
<dbReference type="AlphaFoldDB" id="A0A495J3N3"/>
<dbReference type="SMART" id="SM00387">
    <property type="entry name" value="HATPase_c"/>
    <property type="match status" value="1"/>
</dbReference>
<dbReference type="SUPFAM" id="SSF55874">
    <property type="entry name" value="ATPase domain of HSP90 chaperone/DNA topoisomerase II/histidine kinase"/>
    <property type="match status" value="1"/>
</dbReference>
<dbReference type="SMART" id="SM00388">
    <property type="entry name" value="HisKA"/>
    <property type="match status" value="1"/>
</dbReference>
<feature type="transmembrane region" description="Helical" evidence="5">
    <location>
        <begin position="30"/>
        <end position="50"/>
    </location>
</feature>
<protein>
    <recommendedName>
        <fullName evidence="2">histidine kinase</fullName>
        <ecNumber evidence="2">2.7.13.3</ecNumber>
    </recommendedName>
</protein>
<feature type="domain" description="Histidine kinase" evidence="6">
    <location>
        <begin position="231"/>
        <end position="453"/>
    </location>
</feature>
<feature type="transmembrane region" description="Helical" evidence="5">
    <location>
        <begin position="56"/>
        <end position="75"/>
    </location>
</feature>
<dbReference type="PANTHER" id="PTHR45339">
    <property type="entry name" value="HYBRID SIGNAL TRANSDUCTION HISTIDINE KINASE J"/>
    <property type="match status" value="1"/>
</dbReference>
<dbReference type="InterPro" id="IPR001789">
    <property type="entry name" value="Sig_transdc_resp-reg_receiver"/>
</dbReference>
<evidence type="ECO:0000259" key="7">
    <source>
        <dbReference type="PROSITE" id="PS50110"/>
    </source>
</evidence>
<dbReference type="InterPro" id="IPR005467">
    <property type="entry name" value="His_kinase_dom"/>
</dbReference>
<dbReference type="EMBL" id="RBKU01000001">
    <property type="protein sequence ID" value="RKR82619.1"/>
    <property type="molecule type" value="Genomic_DNA"/>
</dbReference>
<dbReference type="CDD" id="cd16922">
    <property type="entry name" value="HATPase_EvgS-ArcB-TorS-like"/>
    <property type="match status" value="1"/>
</dbReference>
<dbReference type="InterPro" id="IPR036097">
    <property type="entry name" value="HisK_dim/P_sf"/>
</dbReference>
<dbReference type="Pfam" id="PF02518">
    <property type="entry name" value="HATPase_c"/>
    <property type="match status" value="1"/>
</dbReference>
<dbReference type="InterPro" id="IPR003594">
    <property type="entry name" value="HATPase_dom"/>
</dbReference>
<keyword evidence="3 4" id="KW-0597">Phosphoprotein</keyword>
<comment type="catalytic activity">
    <reaction evidence="1">
        <text>ATP + protein L-histidine = ADP + protein N-phospho-L-histidine.</text>
        <dbReference type="EC" id="2.7.13.3"/>
    </reaction>
</comment>
<dbReference type="Gene3D" id="1.10.287.130">
    <property type="match status" value="1"/>
</dbReference>
<reference evidence="8 9" key="1">
    <citation type="submission" date="2018-10" db="EMBL/GenBank/DDBJ databases">
        <title>Genomic Encyclopedia of Archaeal and Bacterial Type Strains, Phase II (KMG-II): from individual species to whole genera.</title>
        <authorList>
            <person name="Goeker M."/>
        </authorList>
    </citation>
    <scope>NUCLEOTIDE SEQUENCE [LARGE SCALE GENOMIC DNA]</scope>
    <source>
        <strain evidence="8 9">DSM 18602</strain>
    </source>
</reference>
<dbReference type="PROSITE" id="PS50109">
    <property type="entry name" value="HIS_KIN"/>
    <property type="match status" value="1"/>
</dbReference>